<dbReference type="NCBIfam" id="NF006780">
    <property type="entry name" value="PRK09293.1-4"/>
    <property type="match status" value="1"/>
</dbReference>
<proteinExistence type="inferred from homology"/>
<dbReference type="PRINTS" id="PR00115">
    <property type="entry name" value="F16BPHPHTASE"/>
</dbReference>
<evidence type="ECO:0000256" key="3">
    <source>
        <dbReference type="ARBA" id="ARBA00010941"/>
    </source>
</evidence>
<dbReference type="GO" id="GO:0006000">
    <property type="term" value="P:fructose metabolic process"/>
    <property type="evidence" value="ECO:0007669"/>
    <property type="project" value="TreeGrafter"/>
</dbReference>
<dbReference type="PANTHER" id="PTHR11556:SF35">
    <property type="entry name" value="SEDOHEPTULOSE-1,7-BISPHOSPHATASE, CHLOROPLASTIC"/>
    <property type="match status" value="1"/>
</dbReference>
<dbReference type="EC" id="3.1.3.11" evidence="9"/>
<organism evidence="13 14">
    <name type="scientific">Candidatus Filomicrobium marinum</name>
    <dbReference type="NCBI Taxonomy" id="1608628"/>
    <lineage>
        <taxon>Bacteria</taxon>
        <taxon>Pseudomonadati</taxon>
        <taxon>Pseudomonadota</taxon>
        <taxon>Alphaproteobacteria</taxon>
        <taxon>Hyphomicrobiales</taxon>
        <taxon>Hyphomicrobiaceae</taxon>
        <taxon>Filomicrobium</taxon>
    </lineage>
</organism>
<dbReference type="GO" id="GO:0006094">
    <property type="term" value="P:gluconeogenesis"/>
    <property type="evidence" value="ECO:0007669"/>
    <property type="project" value="UniProtKB-UniRule"/>
</dbReference>
<dbReference type="InterPro" id="IPR020548">
    <property type="entry name" value="Fructose_bisphosphatase_AS"/>
</dbReference>
<dbReference type="Pfam" id="PF00316">
    <property type="entry name" value="FBPase"/>
    <property type="match status" value="1"/>
</dbReference>
<feature type="binding site" evidence="9">
    <location>
        <position position="109"/>
    </location>
    <ligand>
        <name>Mg(2+)</name>
        <dbReference type="ChEBI" id="CHEBI:18420"/>
        <label>1</label>
    </ligand>
</feature>
<accession>A0A0D6JKF2</accession>
<comment type="similarity">
    <text evidence="3 9 10">Belongs to the FBPase class 1 family.</text>
</comment>
<evidence type="ECO:0000256" key="5">
    <source>
        <dbReference type="ARBA" id="ARBA00022723"/>
    </source>
</evidence>
<dbReference type="HAMAP" id="MF_01855">
    <property type="entry name" value="FBPase_class1"/>
    <property type="match status" value="1"/>
</dbReference>
<comment type="subunit">
    <text evidence="9">Homotetramer.</text>
</comment>
<dbReference type="GO" id="GO:0042132">
    <property type="term" value="F:fructose 1,6-bisphosphate 1-phosphatase activity"/>
    <property type="evidence" value="ECO:0007669"/>
    <property type="project" value="UniProtKB-UniRule"/>
</dbReference>
<dbReference type="PANTHER" id="PTHR11556">
    <property type="entry name" value="FRUCTOSE-1,6-BISPHOSPHATASE-RELATED"/>
    <property type="match status" value="1"/>
</dbReference>
<keyword evidence="4 9" id="KW-0963">Cytoplasm</keyword>
<evidence type="ECO:0000259" key="11">
    <source>
        <dbReference type="Pfam" id="PF00316"/>
    </source>
</evidence>
<dbReference type="SUPFAM" id="SSF56655">
    <property type="entry name" value="Carbohydrate phosphatase"/>
    <property type="match status" value="1"/>
</dbReference>
<dbReference type="KEGG" id="fiy:BN1229_v1_3573"/>
<keyword evidence="14" id="KW-1185">Reference proteome</keyword>
<dbReference type="InterPro" id="IPR033391">
    <property type="entry name" value="FBPase_N"/>
</dbReference>
<reference evidence="14" key="1">
    <citation type="submission" date="2015-02" db="EMBL/GenBank/DDBJ databases">
        <authorList>
            <person name="Chooi Y.-H."/>
        </authorList>
    </citation>
    <scope>NUCLEOTIDE SEQUENCE [LARGE SCALE GENOMIC DNA]</scope>
    <source>
        <strain evidence="14">strain Y</strain>
    </source>
</reference>
<comment type="catalytic activity">
    <reaction evidence="1 9">
        <text>beta-D-fructose 1,6-bisphosphate + H2O = beta-D-fructose 6-phosphate + phosphate</text>
        <dbReference type="Rhea" id="RHEA:11064"/>
        <dbReference type="ChEBI" id="CHEBI:15377"/>
        <dbReference type="ChEBI" id="CHEBI:32966"/>
        <dbReference type="ChEBI" id="CHEBI:43474"/>
        <dbReference type="ChEBI" id="CHEBI:57634"/>
        <dbReference type="EC" id="3.1.3.11"/>
    </reaction>
</comment>
<dbReference type="InterPro" id="IPR000146">
    <property type="entry name" value="FBPase_class-1"/>
</dbReference>
<dbReference type="NCBIfam" id="NF006779">
    <property type="entry name" value="PRK09293.1-3"/>
    <property type="match status" value="1"/>
</dbReference>
<comment type="pathway">
    <text evidence="2">Carbohydrate biosynthesis; Calvin cycle.</text>
</comment>
<dbReference type="GO" id="GO:0005829">
    <property type="term" value="C:cytosol"/>
    <property type="evidence" value="ECO:0007669"/>
    <property type="project" value="TreeGrafter"/>
</dbReference>
<sequence length="350" mass="38426">MPIEGDLVQFLERWSAQDPERGEVAQAVEVIARAALALHGLVDRGELAGGHDVVGLKPAGGDQQTGLDRQANALLLDALRDAPVAAMLSEEAARPITIRTDQPLVAAIDPLDGTTNIDTNAAIGTIFSILPRFHAMQCGGVEDCCFFQPGTSQLAAGFVVHGSSTLMALTVREGTHIFTFDPDSGRFLLTLRNVQIPAMAREYAINASNYRHWDEAIRIYVDDCLQGVEGVRGCDFNMRWIGSLVAEIYRIFMRGGIYIYPADQREGYEHGRLRLIYEANPIALLVEQAGGAASTGRERILDIVPKALHQRVPILVGSRAEVDYVDRLYTHPRAHGERSPLFGRRGLFRL</sequence>
<evidence type="ECO:0000256" key="9">
    <source>
        <dbReference type="HAMAP-Rule" id="MF_01855"/>
    </source>
</evidence>
<dbReference type="PIRSF" id="PIRSF000904">
    <property type="entry name" value="FBPtase_SBPase"/>
    <property type="match status" value="1"/>
</dbReference>
<dbReference type="Gene3D" id="3.40.190.80">
    <property type="match status" value="1"/>
</dbReference>
<evidence type="ECO:0000256" key="7">
    <source>
        <dbReference type="ARBA" id="ARBA00022842"/>
    </source>
</evidence>
<evidence type="ECO:0000256" key="6">
    <source>
        <dbReference type="ARBA" id="ARBA00022801"/>
    </source>
</evidence>
<feature type="binding site" evidence="9">
    <location>
        <position position="206"/>
    </location>
    <ligand>
        <name>substrate</name>
    </ligand>
</feature>
<keyword evidence="5 9" id="KW-0479">Metal-binding</keyword>
<dbReference type="GO" id="GO:0005986">
    <property type="term" value="P:sucrose biosynthetic process"/>
    <property type="evidence" value="ECO:0007669"/>
    <property type="project" value="TreeGrafter"/>
</dbReference>
<dbReference type="RefSeq" id="WP_052744025.1">
    <property type="nucleotide sequence ID" value="NZ_LN829118.1"/>
</dbReference>
<dbReference type="PROSITE" id="PS00124">
    <property type="entry name" value="FBPASE"/>
    <property type="match status" value="1"/>
</dbReference>
<dbReference type="PIRSF" id="PIRSF500210">
    <property type="entry name" value="FBPtase"/>
    <property type="match status" value="1"/>
</dbReference>
<dbReference type="FunFam" id="3.40.190.80:FF:000011">
    <property type="entry name" value="Fructose-1,6-bisphosphatase class 1"/>
    <property type="match status" value="1"/>
</dbReference>
<dbReference type="GO" id="GO:0030388">
    <property type="term" value="P:fructose 1,6-bisphosphate metabolic process"/>
    <property type="evidence" value="ECO:0007669"/>
    <property type="project" value="TreeGrafter"/>
</dbReference>
<dbReference type="InterPro" id="IPR044015">
    <property type="entry name" value="FBPase_C_dom"/>
</dbReference>
<name>A0A0D6JKF2_9HYPH</name>
<feature type="binding site" evidence="9">
    <location>
        <position position="278"/>
    </location>
    <ligand>
        <name>Mg(2+)</name>
        <dbReference type="ChEBI" id="CHEBI:18420"/>
        <label>2</label>
    </ligand>
</feature>
<dbReference type="CDD" id="cd00354">
    <property type="entry name" value="FBPase"/>
    <property type="match status" value="1"/>
</dbReference>
<feature type="binding site" evidence="9">
    <location>
        <position position="109"/>
    </location>
    <ligand>
        <name>Mg(2+)</name>
        <dbReference type="ChEBI" id="CHEBI:18420"/>
        <label>2</label>
    </ligand>
</feature>
<evidence type="ECO:0000256" key="4">
    <source>
        <dbReference type="ARBA" id="ARBA00022490"/>
    </source>
</evidence>
<feature type="domain" description="Fructose-1-6-bisphosphatase class I N-terminal" evidence="11">
    <location>
        <begin position="18"/>
        <end position="190"/>
    </location>
</feature>
<evidence type="ECO:0000259" key="12">
    <source>
        <dbReference type="Pfam" id="PF18913"/>
    </source>
</evidence>
<comment type="cofactor">
    <cofactor evidence="9">
        <name>Mg(2+)</name>
        <dbReference type="ChEBI" id="CHEBI:18420"/>
    </cofactor>
    <text evidence="9">Binds 2 magnesium ions per subunit.</text>
</comment>
<comment type="subcellular location">
    <subcellularLocation>
        <location evidence="9">Cytoplasm</location>
    </subcellularLocation>
</comment>
<dbReference type="EMBL" id="LN829119">
    <property type="protein sequence ID" value="CPR22140.1"/>
    <property type="molecule type" value="Genomic_DNA"/>
</dbReference>
<evidence type="ECO:0000256" key="2">
    <source>
        <dbReference type="ARBA" id="ARBA00005215"/>
    </source>
</evidence>
<dbReference type="AlphaFoldDB" id="A0A0D6JKF2"/>
<dbReference type="InterPro" id="IPR028343">
    <property type="entry name" value="FBPtase"/>
</dbReference>
<evidence type="ECO:0000256" key="1">
    <source>
        <dbReference type="ARBA" id="ARBA00001273"/>
    </source>
</evidence>
<dbReference type="KEGG" id="fil:BN1229_v1_3581"/>
<dbReference type="OrthoDB" id="9806756at2"/>
<feature type="binding site" evidence="9">
    <location>
        <position position="111"/>
    </location>
    <ligand>
        <name>Mg(2+)</name>
        <dbReference type="ChEBI" id="CHEBI:18420"/>
        <label>1</label>
    </ligand>
</feature>
<dbReference type="Proteomes" id="UP000033187">
    <property type="component" value="Chromosome 1"/>
</dbReference>
<feature type="domain" description="Fructose-1-6-bisphosphatase class 1 C-terminal" evidence="12">
    <location>
        <begin position="196"/>
        <end position="329"/>
    </location>
</feature>
<comment type="caution">
    <text evidence="9">Lacks conserved residue(s) required for the propagation of feature annotation.</text>
</comment>
<evidence type="ECO:0000256" key="10">
    <source>
        <dbReference type="RuleBase" id="RU000508"/>
    </source>
</evidence>
<evidence type="ECO:0000313" key="13">
    <source>
        <dbReference type="EMBL" id="CPR22140.1"/>
    </source>
</evidence>
<feature type="binding site" evidence="9">
    <location>
        <position position="90"/>
    </location>
    <ligand>
        <name>Mg(2+)</name>
        <dbReference type="ChEBI" id="CHEBI:18420"/>
        <label>1</label>
    </ligand>
</feature>
<evidence type="ECO:0000256" key="8">
    <source>
        <dbReference type="ARBA" id="ARBA00023277"/>
    </source>
</evidence>
<protein>
    <recommendedName>
        <fullName evidence="9">Fructose-1,6-bisphosphatase class 1</fullName>
        <shortName evidence="9">FBPase class 1</shortName>
        <ecNumber evidence="9">3.1.3.11</ecNumber>
    </recommendedName>
    <alternativeName>
        <fullName evidence="9">D-fructose-1,6-bisphosphate 1-phosphohydrolase class 1</fullName>
    </alternativeName>
</protein>
<keyword evidence="6 9" id="KW-0378">Hydrolase</keyword>
<evidence type="ECO:0000313" key="14">
    <source>
        <dbReference type="Proteomes" id="UP000033187"/>
    </source>
</evidence>
<dbReference type="Pfam" id="PF18913">
    <property type="entry name" value="FBPase_C"/>
    <property type="match status" value="1"/>
</dbReference>
<feature type="binding site" evidence="9">
    <location>
        <position position="112"/>
    </location>
    <ligand>
        <name>Mg(2+)</name>
        <dbReference type="ChEBI" id="CHEBI:18420"/>
        <label>2</label>
    </ligand>
</feature>
<gene>
    <name evidence="9 13" type="primary">fbp</name>
    <name evidence="13" type="ORF">YBN1229_v1_3573</name>
</gene>
<dbReference type="GO" id="GO:0006002">
    <property type="term" value="P:fructose 6-phosphate metabolic process"/>
    <property type="evidence" value="ECO:0007669"/>
    <property type="project" value="TreeGrafter"/>
</dbReference>
<keyword evidence="8 9" id="KW-0119">Carbohydrate metabolism</keyword>
<keyword evidence="7 9" id="KW-0460">Magnesium</keyword>
<dbReference type="Gene3D" id="3.30.540.10">
    <property type="entry name" value="Fructose-1,6-Bisphosphatase, subunit A, domain 1"/>
    <property type="match status" value="1"/>
</dbReference>
<dbReference type="GO" id="GO:0000287">
    <property type="term" value="F:magnesium ion binding"/>
    <property type="evidence" value="ECO:0007669"/>
    <property type="project" value="UniProtKB-UniRule"/>
</dbReference>